<reference evidence="1" key="2">
    <citation type="submission" date="2022-08" db="EMBL/GenBank/DDBJ databases">
        <authorList>
            <person name="Iruegas-Bocardo F."/>
            <person name="Weisberg A.J."/>
            <person name="Riutta E.R."/>
            <person name="Kilday K."/>
            <person name="Bonkowski J.C."/>
            <person name="Creswell T."/>
            <person name="Daughtrey M.L."/>
            <person name="Rane K."/>
            <person name="Grunwald N.J."/>
            <person name="Chang J.H."/>
            <person name="Putnam M.L."/>
        </authorList>
    </citation>
    <scope>NUCLEOTIDE SEQUENCE</scope>
    <source>
        <strain evidence="1">22-338</strain>
    </source>
</reference>
<dbReference type="RefSeq" id="WP_181110771.1">
    <property type="nucleotide sequence ID" value="NZ_CP168173.1"/>
</dbReference>
<evidence type="ECO:0000313" key="2">
    <source>
        <dbReference type="Proteomes" id="UP001140230"/>
    </source>
</evidence>
<dbReference type="Proteomes" id="UP001140230">
    <property type="component" value="Unassembled WGS sequence"/>
</dbReference>
<accession>A0A9X4H7Y4</accession>
<gene>
    <name evidence="1" type="ORF">NY667_23335</name>
</gene>
<sequence length="61" mass="6923">MEVAFEDPLLKKLELDPSFTAGFDAAIVKAFRKRLQLIRAAVVESHRTLSVPISFEFFVVQ</sequence>
<proteinExistence type="predicted"/>
<dbReference type="AlphaFoldDB" id="A0A9X4H7Y4"/>
<comment type="caution">
    <text evidence="1">The sequence shown here is derived from an EMBL/GenBank/DDBJ whole genome shotgun (WGS) entry which is preliminary data.</text>
</comment>
<evidence type="ECO:0000313" key="1">
    <source>
        <dbReference type="EMBL" id="MDC8640644.1"/>
    </source>
</evidence>
<name>A0A9X4H7Y4_9XANT</name>
<dbReference type="EMBL" id="JANWTP010000151">
    <property type="protein sequence ID" value="MDC8640644.1"/>
    <property type="molecule type" value="Genomic_DNA"/>
</dbReference>
<reference evidence="1" key="1">
    <citation type="journal article" date="2022" name="Phytopathology">
        <title>Whole genome sequencing-based tracing of a 2022 introduction and outbreak of Xanthomonas hortorum pv. pelargonii.</title>
        <authorList>
            <person name="Iruegas Bocardo F."/>
            <person name="Weisberg A.J."/>
            <person name="Riutta E.R."/>
            <person name="Kilday K.B."/>
            <person name="Bonkowski J.C."/>
            <person name="Creswell T.C."/>
            <person name="Daughtrey M."/>
            <person name="Rane K.K."/>
            <person name="Grunwald N.J."/>
            <person name="Chang J.H."/>
            <person name="Putnam M."/>
        </authorList>
    </citation>
    <scope>NUCLEOTIDE SEQUENCE</scope>
    <source>
        <strain evidence="1">22-338</strain>
    </source>
</reference>
<organism evidence="1 2">
    <name type="scientific">Xanthomonas hortorum pv. hederae</name>
    <dbReference type="NCBI Taxonomy" id="453603"/>
    <lineage>
        <taxon>Bacteria</taxon>
        <taxon>Pseudomonadati</taxon>
        <taxon>Pseudomonadota</taxon>
        <taxon>Gammaproteobacteria</taxon>
        <taxon>Lysobacterales</taxon>
        <taxon>Lysobacteraceae</taxon>
        <taxon>Xanthomonas</taxon>
    </lineage>
</organism>
<protein>
    <submittedName>
        <fullName evidence="1">Uncharacterized protein</fullName>
    </submittedName>
</protein>